<dbReference type="Gene3D" id="1.10.10.60">
    <property type="entry name" value="Homeodomain-like"/>
    <property type="match status" value="1"/>
</dbReference>
<feature type="region of interest" description="Disordered" evidence="4">
    <location>
        <begin position="587"/>
        <end position="640"/>
    </location>
</feature>
<dbReference type="AlphaFoldDB" id="A0A8S9XTC8"/>
<proteinExistence type="predicted"/>
<dbReference type="GO" id="GO:0008081">
    <property type="term" value="F:phosphoric diester hydrolase activity"/>
    <property type="evidence" value="ECO:0007669"/>
    <property type="project" value="InterPro"/>
</dbReference>
<feature type="compositionally biased region" description="Acidic residues" evidence="4">
    <location>
        <begin position="278"/>
        <end position="288"/>
    </location>
</feature>
<dbReference type="InterPro" id="IPR001356">
    <property type="entry name" value="HD"/>
</dbReference>
<dbReference type="SUPFAM" id="SSF46689">
    <property type="entry name" value="Homeodomain-like"/>
    <property type="match status" value="1"/>
</dbReference>
<feature type="compositionally biased region" description="Basic and acidic residues" evidence="4">
    <location>
        <begin position="320"/>
        <end position="337"/>
    </location>
</feature>
<dbReference type="InterPro" id="IPR017946">
    <property type="entry name" value="PLC-like_Pdiesterase_TIM-brl"/>
</dbReference>
<evidence type="ECO:0000256" key="2">
    <source>
        <dbReference type="PROSITE-ProRule" id="PRU00108"/>
    </source>
</evidence>
<name>A0A8S9XTC8_APOLU</name>
<evidence type="ECO:0000259" key="5">
    <source>
        <dbReference type="PROSITE" id="PS50071"/>
    </source>
</evidence>
<evidence type="ECO:0000313" key="6">
    <source>
        <dbReference type="EMBL" id="KAF6212292.1"/>
    </source>
</evidence>
<dbReference type="GO" id="GO:0006629">
    <property type="term" value="P:lipid metabolic process"/>
    <property type="evidence" value="ECO:0007669"/>
    <property type="project" value="InterPro"/>
</dbReference>
<dbReference type="PROSITE" id="PS50007">
    <property type="entry name" value="PIPLC_X_DOMAIN"/>
    <property type="match status" value="1"/>
</dbReference>
<dbReference type="SUPFAM" id="SSF51695">
    <property type="entry name" value="PLC-like phosphodiesterases"/>
    <property type="match status" value="1"/>
</dbReference>
<feature type="compositionally biased region" description="Polar residues" evidence="4">
    <location>
        <begin position="387"/>
        <end position="397"/>
    </location>
</feature>
<keyword evidence="2 3" id="KW-0238">DNA-binding</keyword>
<accession>A0A8S9XTC8</accession>
<feature type="compositionally biased region" description="Acidic residues" evidence="4">
    <location>
        <begin position="308"/>
        <end position="319"/>
    </location>
</feature>
<keyword evidence="2 3" id="KW-0539">Nucleus</keyword>
<dbReference type="OrthoDB" id="1046782at2759"/>
<keyword evidence="2 3" id="KW-0371">Homeobox</keyword>
<evidence type="ECO:0000256" key="1">
    <source>
        <dbReference type="ARBA" id="ARBA00004123"/>
    </source>
</evidence>
<feature type="domain" description="Homeobox" evidence="5">
    <location>
        <begin position="661"/>
        <end position="706"/>
    </location>
</feature>
<sequence>MEYQHQGPDGATIQMDEEPFEPCSVGTVLLPGGRKTVANNNLFLTQETTATLPSTSLAASVAPNSPFREEEDLPEPLNFEYGPAATNPKIPVTPSTTIRTTLLESEEGTTAANPRLPATPSTTPHATLLESEEGTVATNPWILATPPSVLCTTPLKSEDGVSTTFAESTSIFPTTCSAMMKETEENLTAILVEVPTANVAAYKPLNKDGGVAIQTETPPAIQTETPPAIQTETPPAIQTETPPAIQTETPSATQATIHQPTFKGVEQIIANLQAPPESECEQTTEEDHEVTTTENATADTGPLRPELEEMNEELAMEDDERTRWDRNVQDGDSRKDLAVPGTSGTTETKEEVTATEMESDDETFLDAMTLPPATTGLASSPDHLDNATPSQPPNNTEVNEDRESGTPRRTYGLRQRAPVDYRKLHLGALVQTDHNQTIMTQRQLELEEDMEGDPPFDEFVQQILDTFQEETEANETIPRDTVTTPEPCTFPEQTLAGIVNCIRHAARSDIRLTRIANGQAAVVHMLRIARWIPQYQRIAQERDELLEREEKWRTERAEFLKTMAAENKQPKEQGNVVKPETTVTAAKKVRSVATSPILPPRETSPQASGSGLKRNPRRLSSTTSTSDNSPVTGVTRLRSRTPSPQLAIVIEREERVGLGKRKRSWSRAVFSNLQRKGLERRFQMQQYITKPDRRQLAATLGLTDAQGHQEMKLTWAFVCLIGGSSGLEIFEKWSFKLSDFIPRRFCSVFYSESYCYPRRPRTSQQNVEGPYIDITVSPLVTTKYIRMLDISWNCGDQCRPGDWVGLYAKPPENKMEVPLFGERVFTNQGWVRTGIQEMRMYPTEAHFYSRCLGYWAAYWSEFQDEPVVTSCLMTNPTWMEDAWEDIKHLKLNEVFLPGSHDAGSYILRYKPYAQSKYEKYIYNQDETVLEQLIHGSRYLDLRIANFDSGYWVNHQIVRIHPLHIVLNDILLFLNQTQEIIIIDLHGFPIGFRGDLENHEAFLKYLKSFLGHHMAPFTGYDTTLEEIRRSGKRAIVSYNQAKIVCKRPSFLWRPVSQRWGNVNGLGDLKRFLSLEMNNDHGNGMWAAMAELTAGAVDVLMDRLDGLRAIADSCNQHVTEWFNGVWGMRANVVAVDFIRSSGIVSAAIRWNLRKGILKPREPNLIISPKTDQWNKWTYLSDYRKCVEKLKHENSKLPHPWWDLNVDRQLEVKYLNKTNPRYAYERHNL</sequence>
<dbReference type="PANTHER" id="PTHR13593:SF149">
    <property type="entry name" value="PHOSPHATIDYLINOSITOL-SPECIFIC PHOSPHOLIPASE C X DOMAIN CONTAINING, ISOFORM A"/>
    <property type="match status" value="1"/>
</dbReference>
<evidence type="ECO:0000313" key="7">
    <source>
        <dbReference type="Proteomes" id="UP000466442"/>
    </source>
</evidence>
<dbReference type="CDD" id="cd00086">
    <property type="entry name" value="homeodomain"/>
    <property type="match status" value="1"/>
</dbReference>
<dbReference type="InterPro" id="IPR009057">
    <property type="entry name" value="Homeodomain-like_sf"/>
</dbReference>
<evidence type="ECO:0000256" key="3">
    <source>
        <dbReference type="RuleBase" id="RU000682"/>
    </source>
</evidence>
<dbReference type="Pfam" id="PF00046">
    <property type="entry name" value="Homeodomain"/>
    <property type="match status" value="1"/>
</dbReference>
<comment type="caution">
    <text evidence="6">The sequence shown here is derived from an EMBL/GenBank/DDBJ whole genome shotgun (WGS) entry which is preliminary data.</text>
</comment>
<dbReference type="EMBL" id="WIXP02000004">
    <property type="protein sequence ID" value="KAF6212292.1"/>
    <property type="molecule type" value="Genomic_DNA"/>
</dbReference>
<feature type="region of interest" description="Disordered" evidence="4">
    <location>
        <begin position="563"/>
        <end position="582"/>
    </location>
</feature>
<dbReference type="Proteomes" id="UP000466442">
    <property type="component" value="Unassembled WGS sequence"/>
</dbReference>
<dbReference type="GO" id="GO:0003677">
    <property type="term" value="F:DNA binding"/>
    <property type="evidence" value="ECO:0007669"/>
    <property type="project" value="UniProtKB-UniRule"/>
</dbReference>
<organism evidence="6 7">
    <name type="scientific">Apolygus lucorum</name>
    <name type="common">Small green plant bug</name>
    <name type="synonym">Lygocoris lucorum</name>
    <dbReference type="NCBI Taxonomy" id="248454"/>
    <lineage>
        <taxon>Eukaryota</taxon>
        <taxon>Metazoa</taxon>
        <taxon>Ecdysozoa</taxon>
        <taxon>Arthropoda</taxon>
        <taxon>Hexapoda</taxon>
        <taxon>Insecta</taxon>
        <taxon>Pterygota</taxon>
        <taxon>Neoptera</taxon>
        <taxon>Paraneoptera</taxon>
        <taxon>Hemiptera</taxon>
        <taxon>Heteroptera</taxon>
        <taxon>Panheteroptera</taxon>
        <taxon>Cimicomorpha</taxon>
        <taxon>Miridae</taxon>
        <taxon>Mirini</taxon>
        <taxon>Apolygus</taxon>
    </lineage>
</organism>
<feature type="compositionally biased region" description="Polar residues" evidence="4">
    <location>
        <begin position="618"/>
        <end position="632"/>
    </location>
</feature>
<keyword evidence="7" id="KW-1185">Reference proteome</keyword>
<feature type="DNA-binding region" description="Homeobox" evidence="2">
    <location>
        <begin position="663"/>
        <end position="707"/>
    </location>
</feature>
<feature type="region of interest" description="Disordered" evidence="4">
    <location>
        <begin position="276"/>
        <end position="411"/>
    </location>
</feature>
<dbReference type="PANTHER" id="PTHR13593">
    <property type="match status" value="1"/>
</dbReference>
<protein>
    <recommendedName>
        <fullName evidence="5">Homeobox domain-containing protein</fullName>
    </recommendedName>
</protein>
<reference evidence="6" key="1">
    <citation type="journal article" date="2021" name="Mol. Ecol. Resour.">
        <title>Apolygus lucorum genome provides insights into omnivorousness and mesophyll feeding.</title>
        <authorList>
            <person name="Liu Y."/>
            <person name="Liu H."/>
            <person name="Wang H."/>
            <person name="Huang T."/>
            <person name="Liu B."/>
            <person name="Yang B."/>
            <person name="Yin L."/>
            <person name="Li B."/>
            <person name="Zhang Y."/>
            <person name="Zhang S."/>
            <person name="Jiang F."/>
            <person name="Zhang X."/>
            <person name="Ren Y."/>
            <person name="Wang B."/>
            <person name="Wang S."/>
            <person name="Lu Y."/>
            <person name="Wu K."/>
            <person name="Fan W."/>
            <person name="Wang G."/>
        </authorList>
    </citation>
    <scope>NUCLEOTIDE SEQUENCE</scope>
    <source>
        <strain evidence="6">12Hb</strain>
    </source>
</reference>
<gene>
    <name evidence="6" type="ORF">GE061_012814</name>
</gene>
<dbReference type="Gene3D" id="3.20.20.190">
    <property type="entry name" value="Phosphatidylinositol (PI) phosphodiesterase"/>
    <property type="match status" value="1"/>
</dbReference>
<comment type="subcellular location">
    <subcellularLocation>
        <location evidence="1 2 3">Nucleus</location>
    </subcellularLocation>
</comment>
<evidence type="ECO:0000256" key="4">
    <source>
        <dbReference type="SAM" id="MobiDB-lite"/>
    </source>
</evidence>
<dbReference type="SMART" id="SM00389">
    <property type="entry name" value="HOX"/>
    <property type="match status" value="1"/>
</dbReference>
<dbReference type="InterPro" id="IPR051057">
    <property type="entry name" value="PI-PLC_domain"/>
</dbReference>
<dbReference type="GO" id="GO:0005634">
    <property type="term" value="C:nucleus"/>
    <property type="evidence" value="ECO:0007669"/>
    <property type="project" value="UniProtKB-SubCell"/>
</dbReference>
<dbReference type="PROSITE" id="PS50071">
    <property type="entry name" value="HOMEOBOX_2"/>
    <property type="match status" value="1"/>
</dbReference>